<accession>A0ACC4BZT4</accession>
<keyword evidence="2" id="KW-1185">Reference proteome</keyword>
<evidence type="ECO:0000313" key="1">
    <source>
        <dbReference type="EMBL" id="KAL3583946.1"/>
    </source>
</evidence>
<dbReference type="EMBL" id="RCHU02000007">
    <property type="protein sequence ID" value="KAL3583946.1"/>
    <property type="molecule type" value="Genomic_DNA"/>
</dbReference>
<protein>
    <submittedName>
        <fullName evidence="1">Uncharacterized protein</fullName>
    </submittedName>
</protein>
<name>A0ACC4BZT4_POPAL</name>
<reference evidence="1 2" key="1">
    <citation type="journal article" date="2024" name="Plant Biotechnol. J.">
        <title>Genome and CRISPR/Cas9 system of a widespread forest tree (Populus alba) in the world.</title>
        <authorList>
            <person name="Liu Y.J."/>
            <person name="Jiang P.F."/>
            <person name="Han X.M."/>
            <person name="Li X.Y."/>
            <person name="Wang H.M."/>
            <person name="Wang Y.J."/>
            <person name="Wang X.X."/>
            <person name="Zeng Q.Y."/>
        </authorList>
    </citation>
    <scope>NUCLEOTIDE SEQUENCE [LARGE SCALE GENOMIC DNA]</scope>
    <source>
        <strain evidence="2">cv. PAL-ZL1</strain>
    </source>
</reference>
<proteinExistence type="predicted"/>
<organism evidence="1 2">
    <name type="scientific">Populus alba</name>
    <name type="common">White poplar</name>
    <dbReference type="NCBI Taxonomy" id="43335"/>
    <lineage>
        <taxon>Eukaryota</taxon>
        <taxon>Viridiplantae</taxon>
        <taxon>Streptophyta</taxon>
        <taxon>Embryophyta</taxon>
        <taxon>Tracheophyta</taxon>
        <taxon>Spermatophyta</taxon>
        <taxon>Magnoliopsida</taxon>
        <taxon>eudicotyledons</taxon>
        <taxon>Gunneridae</taxon>
        <taxon>Pentapetalae</taxon>
        <taxon>rosids</taxon>
        <taxon>fabids</taxon>
        <taxon>Malpighiales</taxon>
        <taxon>Salicaceae</taxon>
        <taxon>Saliceae</taxon>
        <taxon>Populus</taxon>
    </lineage>
</organism>
<evidence type="ECO:0000313" key="2">
    <source>
        <dbReference type="Proteomes" id="UP000309997"/>
    </source>
</evidence>
<sequence length="119" mass="12942">MAEERGLQQAGGVIVIDVNATLALHKKDHESERKAIYTGSEFWESASGVGGGIVLESISFYAEQVDPELLRKIESIVNGQIKDELDVFAKETALTEAKQINSLRAVFGEVSLAALFALY</sequence>
<gene>
    <name evidence="1" type="ORF">D5086_015007</name>
</gene>
<dbReference type="Proteomes" id="UP000309997">
    <property type="component" value="Unassembled WGS sequence"/>
</dbReference>
<comment type="caution">
    <text evidence="1">The sequence shown here is derived from an EMBL/GenBank/DDBJ whole genome shotgun (WGS) entry which is preliminary data.</text>
</comment>